<keyword evidence="3" id="KW-1185">Reference proteome</keyword>
<reference evidence="2 3" key="1">
    <citation type="submission" date="2019-08" db="EMBL/GenBank/DDBJ databases">
        <title>Deep-cultivation of Planctomycetes and their phenomic and genomic characterization uncovers novel biology.</title>
        <authorList>
            <person name="Wiegand S."/>
            <person name="Jogler M."/>
            <person name="Boedeker C."/>
            <person name="Pinto D."/>
            <person name="Vollmers J."/>
            <person name="Rivas-Marin E."/>
            <person name="Kohn T."/>
            <person name="Peeters S.H."/>
            <person name="Heuer A."/>
            <person name="Rast P."/>
            <person name="Oberbeckmann S."/>
            <person name="Bunk B."/>
            <person name="Jeske O."/>
            <person name="Meyerdierks A."/>
            <person name="Storesund J.E."/>
            <person name="Kallscheuer N."/>
            <person name="Luecker S."/>
            <person name="Lage O.M."/>
            <person name="Pohl T."/>
            <person name="Merkel B.J."/>
            <person name="Hornburger P."/>
            <person name="Mueller R.-W."/>
            <person name="Bruemmer F."/>
            <person name="Labrenz M."/>
            <person name="Spormann A.M."/>
            <person name="Op den Camp H."/>
            <person name="Overmann J."/>
            <person name="Amann R."/>
            <person name="Jetten M.S.M."/>
            <person name="Mascher T."/>
            <person name="Medema M.H."/>
            <person name="Devos D.P."/>
            <person name="Kaster A.-K."/>
            <person name="Ovreas L."/>
            <person name="Rohde M."/>
            <person name="Galperin M.Y."/>
            <person name="Jogler C."/>
        </authorList>
    </citation>
    <scope>NUCLEOTIDE SEQUENCE [LARGE SCALE GENOMIC DNA]</scope>
    <source>
        <strain evidence="2 3">OJF2</strain>
    </source>
</reference>
<proteinExistence type="predicted"/>
<dbReference type="Proteomes" id="UP000324233">
    <property type="component" value="Chromosome"/>
</dbReference>
<evidence type="ECO:0000313" key="3">
    <source>
        <dbReference type="Proteomes" id="UP000324233"/>
    </source>
</evidence>
<name>A0A5B9VSY6_9BACT</name>
<dbReference type="EMBL" id="CP042997">
    <property type="protein sequence ID" value="QEH31606.1"/>
    <property type="molecule type" value="Genomic_DNA"/>
</dbReference>
<feature type="region of interest" description="Disordered" evidence="1">
    <location>
        <begin position="63"/>
        <end position="90"/>
    </location>
</feature>
<dbReference type="KEGG" id="agv:OJF2_00710"/>
<feature type="compositionally biased region" description="Basic and acidic residues" evidence="1">
    <location>
        <begin position="78"/>
        <end position="90"/>
    </location>
</feature>
<protein>
    <submittedName>
        <fullName evidence="2">Uncharacterized protein</fullName>
    </submittedName>
</protein>
<accession>A0A5B9VSY6</accession>
<evidence type="ECO:0000313" key="2">
    <source>
        <dbReference type="EMBL" id="QEH31606.1"/>
    </source>
</evidence>
<gene>
    <name evidence="2" type="ORF">OJF2_00710</name>
</gene>
<dbReference type="RefSeq" id="WP_148590206.1">
    <property type="nucleotide sequence ID" value="NZ_CP042997.1"/>
</dbReference>
<dbReference type="AlphaFoldDB" id="A0A5B9VSY6"/>
<evidence type="ECO:0000256" key="1">
    <source>
        <dbReference type="SAM" id="MobiDB-lite"/>
    </source>
</evidence>
<sequence length="90" mass="9144">MCTDGAAAGGVDFAPGNILGEGKCVPIAMSGDATRELWRFEAAGLEANGAAVANDVIDFKPSSDPNLFRGPGGIAARGLDRDGHDGRGRD</sequence>
<organism evidence="2 3">
    <name type="scientific">Aquisphaera giovannonii</name>
    <dbReference type="NCBI Taxonomy" id="406548"/>
    <lineage>
        <taxon>Bacteria</taxon>
        <taxon>Pseudomonadati</taxon>
        <taxon>Planctomycetota</taxon>
        <taxon>Planctomycetia</taxon>
        <taxon>Isosphaerales</taxon>
        <taxon>Isosphaeraceae</taxon>
        <taxon>Aquisphaera</taxon>
    </lineage>
</organism>